<dbReference type="GO" id="GO:0032979">
    <property type="term" value="P:protein insertion into mitochondrial inner membrane from matrix"/>
    <property type="evidence" value="ECO:0007669"/>
    <property type="project" value="TreeGrafter"/>
</dbReference>
<evidence type="ECO:0000256" key="1">
    <source>
        <dbReference type="ARBA" id="ARBA00004141"/>
    </source>
</evidence>
<gene>
    <name evidence="6" type="ORF">CIB84_014862</name>
</gene>
<comment type="caution">
    <text evidence="6">The sequence shown here is derived from an EMBL/GenBank/DDBJ whole genome shotgun (WGS) entry which is preliminary data.</text>
</comment>
<accession>A0A2P4SBC7</accession>
<keyword evidence="7" id="KW-1185">Reference proteome</keyword>
<sequence>SRAVFDRWDAVVYRPHSTRFHVDYASLTWTLKFADSGVASKRTSFCNCGLFPSSRQIFASQKLEASRFQKLATNFFRVLSVVMIPIAATVPSSMALYWLSSSFMGLSHNLLLRSPTVRRLCCIPRTKSDSDTPYRDIVSALITKYSFKK</sequence>
<name>A0A2P4SBC7_BAMTH</name>
<dbReference type="GO" id="GO:0032977">
    <property type="term" value="F:membrane insertase activity"/>
    <property type="evidence" value="ECO:0007669"/>
    <property type="project" value="InterPro"/>
</dbReference>
<dbReference type="GO" id="GO:0005743">
    <property type="term" value="C:mitochondrial inner membrane"/>
    <property type="evidence" value="ECO:0007669"/>
    <property type="project" value="TreeGrafter"/>
</dbReference>
<evidence type="ECO:0000256" key="2">
    <source>
        <dbReference type="ARBA" id="ARBA00022692"/>
    </source>
</evidence>
<dbReference type="Proteomes" id="UP000237246">
    <property type="component" value="Unassembled WGS sequence"/>
</dbReference>
<dbReference type="EMBL" id="PPHD01069824">
    <property type="protein sequence ID" value="POI21391.1"/>
    <property type="molecule type" value="Genomic_DNA"/>
</dbReference>
<reference evidence="6 7" key="1">
    <citation type="submission" date="2018-01" db="EMBL/GenBank/DDBJ databases">
        <title>Comparison of the Chinese Bamboo Partridge and Red Junglefowl genome sequences highlights the importance of demography in genome evolution.</title>
        <authorList>
            <person name="Tiley G.P."/>
            <person name="Kimball R.T."/>
            <person name="Braun E.L."/>
            <person name="Burleigh J.G."/>
        </authorList>
    </citation>
    <scope>NUCLEOTIDE SEQUENCE [LARGE SCALE GENOMIC DNA]</scope>
    <source>
        <strain evidence="6">RTK389</strain>
        <tissue evidence="6">Blood</tissue>
    </source>
</reference>
<comment type="subcellular location">
    <subcellularLocation>
        <location evidence="1">Membrane</location>
        <topology evidence="1">Multi-pass membrane protein</topology>
    </subcellularLocation>
</comment>
<proteinExistence type="predicted"/>
<keyword evidence="2 5" id="KW-0812">Transmembrane</keyword>
<dbReference type="PANTHER" id="PTHR12428:SF65">
    <property type="entry name" value="CYTOCHROME C OXIDASE ASSEMBLY PROTEIN COX18, MITOCHONDRIAL"/>
    <property type="match status" value="1"/>
</dbReference>
<dbReference type="OrthoDB" id="2148490at2759"/>
<dbReference type="GO" id="GO:0033617">
    <property type="term" value="P:mitochondrial respiratory chain complex IV assembly"/>
    <property type="evidence" value="ECO:0007669"/>
    <property type="project" value="TreeGrafter"/>
</dbReference>
<evidence type="ECO:0000256" key="3">
    <source>
        <dbReference type="ARBA" id="ARBA00022989"/>
    </source>
</evidence>
<keyword evidence="3 5" id="KW-1133">Transmembrane helix</keyword>
<evidence type="ECO:0000313" key="6">
    <source>
        <dbReference type="EMBL" id="POI21391.1"/>
    </source>
</evidence>
<evidence type="ECO:0000256" key="5">
    <source>
        <dbReference type="SAM" id="Phobius"/>
    </source>
</evidence>
<evidence type="ECO:0008006" key="8">
    <source>
        <dbReference type="Google" id="ProtNLM"/>
    </source>
</evidence>
<feature type="non-terminal residue" evidence="6">
    <location>
        <position position="1"/>
    </location>
</feature>
<protein>
    <recommendedName>
        <fullName evidence="8">Mitochondrial inner membrane protein COX18</fullName>
    </recommendedName>
</protein>
<dbReference type="InterPro" id="IPR001708">
    <property type="entry name" value="YidC/ALB3/OXA1/COX18"/>
</dbReference>
<organism evidence="6 7">
    <name type="scientific">Bambusicola thoracicus</name>
    <name type="common">Chinese bamboo-partridge</name>
    <name type="synonym">Perdix thoracica</name>
    <dbReference type="NCBI Taxonomy" id="9083"/>
    <lineage>
        <taxon>Eukaryota</taxon>
        <taxon>Metazoa</taxon>
        <taxon>Chordata</taxon>
        <taxon>Craniata</taxon>
        <taxon>Vertebrata</taxon>
        <taxon>Euteleostomi</taxon>
        <taxon>Archelosauria</taxon>
        <taxon>Archosauria</taxon>
        <taxon>Dinosauria</taxon>
        <taxon>Saurischia</taxon>
        <taxon>Theropoda</taxon>
        <taxon>Coelurosauria</taxon>
        <taxon>Aves</taxon>
        <taxon>Neognathae</taxon>
        <taxon>Galloanserae</taxon>
        <taxon>Galliformes</taxon>
        <taxon>Phasianidae</taxon>
        <taxon>Perdicinae</taxon>
        <taxon>Bambusicola</taxon>
    </lineage>
</organism>
<feature type="transmembrane region" description="Helical" evidence="5">
    <location>
        <begin position="75"/>
        <end position="99"/>
    </location>
</feature>
<evidence type="ECO:0000256" key="4">
    <source>
        <dbReference type="ARBA" id="ARBA00023136"/>
    </source>
</evidence>
<keyword evidence="4 5" id="KW-0472">Membrane</keyword>
<dbReference type="AlphaFoldDB" id="A0A2P4SBC7"/>
<dbReference type="PANTHER" id="PTHR12428">
    <property type="entry name" value="OXA1"/>
    <property type="match status" value="1"/>
</dbReference>
<evidence type="ECO:0000313" key="7">
    <source>
        <dbReference type="Proteomes" id="UP000237246"/>
    </source>
</evidence>